<reference evidence="2" key="2">
    <citation type="submission" date="2024-08" db="UniProtKB">
        <authorList>
            <consortium name="EnsemblMetazoa"/>
        </authorList>
    </citation>
    <scope>IDENTIFICATION</scope>
</reference>
<protein>
    <submittedName>
        <fullName evidence="2">Uncharacterized protein</fullName>
    </submittedName>
</protein>
<dbReference type="InterPro" id="IPR006631">
    <property type="entry name" value="DM4_12"/>
</dbReference>
<evidence type="ECO:0000313" key="3">
    <source>
        <dbReference type="Proteomes" id="UP000019118"/>
    </source>
</evidence>
<dbReference type="PANTHER" id="PTHR21398">
    <property type="entry name" value="AGAP007094-PA"/>
    <property type="match status" value="1"/>
</dbReference>
<feature type="chain" id="PRO_5043445470" evidence="1">
    <location>
        <begin position="22"/>
        <end position="323"/>
    </location>
</feature>
<dbReference type="EnsemblMetazoa" id="XM_019916970.1">
    <property type="protein sequence ID" value="XP_019772529.1"/>
    <property type="gene ID" value="LOC109546138"/>
</dbReference>
<dbReference type="PANTHER" id="PTHR21398:SF1">
    <property type="entry name" value="FI03705P"/>
    <property type="match status" value="1"/>
</dbReference>
<organism evidence="2 3">
    <name type="scientific">Dendroctonus ponderosae</name>
    <name type="common">Mountain pine beetle</name>
    <dbReference type="NCBI Taxonomy" id="77166"/>
    <lineage>
        <taxon>Eukaryota</taxon>
        <taxon>Metazoa</taxon>
        <taxon>Ecdysozoa</taxon>
        <taxon>Arthropoda</taxon>
        <taxon>Hexapoda</taxon>
        <taxon>Insecta</taxon>
        <taxon>Pterygota</taxon>
        <taxon>Neoptera</taxon>
        <taxon>Endopterygota</taxon>
        <taxon>Coleoptera</taxon>
        <taxon>Polyphaga</taxon>
        <taxon>Cucujiformia</taxon>
        <taxon>Curculionidae</taxon>
        <taxon>Scolytinae</taxon>
        <taxon>Dendroctonus</taxon>
    </lineage>
</organism>
<evidence type="ECO:0000313" key="2">
    <source>
        <dbReference type="EnsemblMetazoa" id="XP_019772529.1"/>
    </source>
</evidence>
<feature type="signal peptide" evidence="1">
    <location>
        <begin position="1"/>
        <end position="21"/>
    </location>
</feature>
<dbReference type="GeneID" id="109546138"/>
<keyword evidence="1" id="KW-0732">Signal</keyword>
<dbReference type="Proteomes" id="UP000019118">
    <property type="component" value="Unassembled WGS sequence"/>
</dbReference>
<dbReference type="AlphaFoldDB" id="A0AAR5QH21"/>
<accession>A0AAR5QH21</accession>
<dbReference type="Pfam" id="PF07841">
    <property type="entry name" value="DM4_12"/>
    <property type="match status" value="1"/>
</dbReference>
<proteinExistence type="predicted"/>
<sequence length="323" mass="37575">MMNVPLVFYLIIALLLRGKIADAVRDLQTDIALDMDRENNRFLSRQRRYIMFPEGSSFQLVFCLTYSSVGVGSYFVFGHTAALAYELPTSKLYYDRRDFENKDDDTGETTTTEMPEVFDISDLDHSHSENEQMGSEDRLWRVSDEMDKKYPRNNFIGPGYYSNPLAGPYNNNIWNYGISKFNNVYSRNFKPHSFKNPDNYHPYPRYDSSKSHMSFNMHPKYHEVHRRTRRDLYRKLEGFLATINLDGKACVLKAICEIHTAPSKNLKGTLVEEMFKAIFKSKPHDNHTDEDDYDAAANPKLNCTDVFKTCQGSIRNIQLLTRK</sequence>
<evidence type="ECO:0000256" key="1">
    <source>
        <dbReference type="SAM" id="SignalP"/>
    </source>
</evidence>
<name>A0AAR5QH21_DENPD</name>
<keyword evidence="3" id="KW-1185">Reference proteome</keyword>
<dbReference type="KEGG" id="dpa:109546138"/>
<reference evidence="3" key="1">
    <citation type="journal article" date="2013" name="Genome Biol.">
        <title>Draft genome of the mountain pine beetle, Dendroctonus ponderosae Hopkins, a major forest pest.</title>
        <authorList>
            <person name="Keeling C.I."/>
            <person name="Yuen M.M."/>
            <person name="Liao N.Y."/>
            <person name="Docking T.R."/>
            <person name="Chan S.K."/>
            <person name="Taylor G.A."/>
            <person name="Palmquist D.L."/>
            <person name="Jackman S.D."/>
            <person name="Nguyen A."/>
            <person name="Li M."/>
            <person name="Henderson H."/>
            <person name="Janes J.K."/>
            <person name="Zhao Y."/>
            <person name="Pandoh P."/>
            <person name="Moore R."/>
            <person name="Sperling F.A."/>
            <person name="Huber D.P."/>
            <person name="Birol I."/>
            <person name="Jones S.J."/>
            <person name="Bohlmann J."/>
        </authorList>
    </citation>
    <scope>NUCLEOTIDE SEQUENCE</scope>
</reference>
<dbReference type="SMART" id="SM00718">
    <property type="entry name" value="DM4_12"/>
    <property type="match status" value="1"/>
</dbReference>